<keyword evidence="1" id="KW-0732">Signal</keyword>
<reference evidence="2 3" key="1">
    <citation type="submission" date="2021-01" db="EMBL/GenBank/DDBJ databases">
        <title>Characterization of a novel blaVMB-2- harboring plasmid in Vibrio diabolicus.</title>
        <authorList>
            <person name="Liu M."/>
        </authorList>
    </citation>
    <scope>NUCLEOTIDE SEQUENCE [LARGE SCALE GENOMIC DNA]</scope>
    <source>
        <strain evidence="2 3">SLV18</strain>
    </source>
</reference>
<dbReference type="SUPFAM" id="SSF103647">
    <property type="entry name" value="TSP type-3 repeat"/>
    <property type="match status" value="1"/>
</dbReference>
<organism evidence="2 3">
    <name type="scientific">Vibrio diabolicus</name>
    <dbReference type="NCBI Taxonomy" id="50719"/>
    <lineage>
        <taxon>Bacteria</taxon>
        <taxon>Pseudomonadati</taxon>
        <taxon>Pseudomonadota</taxon>
        <taxon>Gammaproteobacteria</taxon>
        <taxon>Vibrionales</taxon>
        <taxon>Vibrionaceae</taxon>
        <taxon>Vibrio</taxon>
        <taxon>Vibrio diabolicus subgroup</taxon>
    </lineage>
</organism>
<protein>
    <submittedName>
        <fullName evidence="2">Thrombospondin type 3 repeat-containing protein</fullName>
    </submittedName>
</protein>
<proteinExistence type="predicted"/>
<dbReference type="RefSeq" id="WP_203346705.1">
    <property type="nucleotide sequence ID" value="NZ_CP069195.1"/>
</dbReference>
<dbReference type="GO" id="GO:0005509">
    <property type="term" value="F:calcium ion binding"/>
    <property type="evidence" value="ECO:0007669"/>
    <property type="project" value="InterPro"/>
</dbReference>
<sequence length="53" mass="5711">MAWKDTETGELDFASFMIIVTNDFDSDGILNDQDQCPNTPLATAVNGDGCAIE</sequence>
<evidence type="ECO:0000313" key="3">
    <source>
        <dbReference type="Proteomes" id="UP000596337"/>
    </source>
</evidence>
<dbReference type="EMBL" id="CP069195">
    <property type="protein sequence ID" value="QRG82624.1"/>
    <property type="molecule type" value="Genomic_DNA"/>
</dbReference>
<dbReference type="InterPro" id="IPR028974">
    <property type="entry name" value="TSP_type-3_rpt"/>
</dbReference>
<accession>A0AA92LSG4</accession>
<name>A0AA92LSG4_9VIBR</name>
<dbReference type="Proteomes" id="UP000596337">
    <property type="component" value="Chromosome 1"/>
</dbReference>
<evidence type="ECO:0000256" key="1">
    <source>
        <dbReference type="ARBA" id="ARBA00022729"/>
    </source>
</evidence>
<evidence type="ECO:0000313" key="2">
    <source>
        <dbReference type="EMBL" id="QRG82624.1"/>
    </source>
</evidence>
<dbReference type="GO" id="GO:0007155">
    <property type="term" value="P:cell adhesion"/>
    <property type="evidence" value="ECO:0007669"/>
    <property type="project" value="InterPro"/>
</dbReference>
<dbReference type="Pfam" id="PF02412">
    <property type="entry name" value="TSP_3"/>
    <property type="match status" value="1"/>
</dbReference>
<gene>
    <name evidence="2" type="ORF">JOS67_13755</name>
</gene>
<dbReference type="AlphaFoldDB" id="A0AA92LSG4"/>
<dbReference type="InterPro" id="IPR003367">
    <property type="entry name" value="Thrombospondin_3-like_rpt"/>
</dbReference>